<evidence type="ECO:0000259" key="2">
    <source>
        <dbReference type="Pfam" id="PF02557"/>
    </source>
</evidence>
<organism evidence="3 4">
    <name type="scientific">Leucobacter viscericola</name>
    <dbReference type="NCBI Taxonomy" id="2714935"/>
    <lineage>
        <taxon>Bacteria</taxon>
        <taxon>Bacillati</taxon>
        <taxon>Actinomycetota</taxon>
        <taxon>Actinomycetes</taxon>
        <taxon>Micrococcales</taxon>
        <taxon>Microbacteriaceae</taxon>
        <taxon>Leucobacter</taxon>
    </lineage>
</organism>
<dbReference type="Proteomes" id="UP000502677">
    <property type="component" value="Chromosome"/>
</dbReference>
<name>A0A6G7XKL5_9MICO</name>
<feature type="domain" description="D-alanyl-D-alanine carboxypeptidase-like core" evidence="2">
    <location>
        <begin position="45"/>
        <end position="124"/>
    </location>
</feature>
<dbReference type="Pfam" id="PF02557">
    <property type="entry name" value="VanY"/>
    <property type="match status" value="1"/>
</dbReference>
<dbReference type="KEGG" id="lvi:G7068_14860"/>
<dbReference type="GO" id="GO:0006508">
    <property type="term" value="P:proteolysis"/>
    <property type="evidence" value="ECO:0007669"/>
    <property type="project" value="InterPro"/>
</dbReference>
<proteinExistence type="predicted"/>
<dbReference type="GO" id="GO:0008233">
    <property type="term" value="F:peptidase activity"/>
    <property type="evidence" value="ECO:0007669"/>
    <property type="project" value="InterPro"/>
</dbReference>
<keyword evidence="4" id="KW-1185">Reference proteome</keyword>
<feature type="region of interest" description="Disordered" evidence="1">
    <location>
        <begin position="13"/>
        <end position="42"/>
    </location>
</feature>
<protein>
    <submittedName>
        <fullName evidence="3">M15 family metallopeptidase</fullName>
    </submittedName>
</protein>
<dbReference type="SUPFAM" id="SSF55166">
    <property type="entry name" value="Hedgehog/DD-peptidase"/>
    <property type="match status" value="1"/>
</dbReference>
<evidence type="ECO:0000313" key="3">
    <source>
        <dbReference type="EMBL" id="QIK64911.1"/>
    </source>
</evidence>
<evidence type="ECO:0000256" key="1">
    <source>
        <dbReference type="SAM" id="MobiDB-lite"/>
    </source>
</evidence>
<gene>
    <name evidence="3" type="ORF">G7068_14860</name>
</gene>
<accession>A0A6G7XKL5</accession>
<dbReference type="PANTHER" id="PTHR34385">
    <property type="entry name" value="D-ALANYL-D-ALANINE CARBOXYPEPTIDASE"/>
    <property type="match status" value="1"/>
</dbReference>
<dbReference type="EMBL" id="CP049863">
    <property type="protein sequence ID" value="QIK64911.1"/>
    <property type="molecule type" value="Genomic_DNA"/>
</dbReference>
<sequence>MNMALGGAVPALNGGSGLHGGDPESQGELPDGVTPADDQYPGIANLDPDLLHALREASAAANAEGVEVFVNSGWRSREYQAQLYSDAITKYGSEEEASRWVATPETSSHVSGSAVDIGDVDATAWFSQYGAAYGLCQTYENESWHYELRPEAATEGCPAMSTDAAMH</sequence>
<dbReference type="InterPro" id="IPR003709">
    <property type="entry name" value="VanY-like_core_dom"/>
</dbReference>
<dbReference type="InterPro" id="IPR052179">
    <property type="entry name" value="DD-CPase-like"/>
</dbReference>
<dbReference type="InterPro" id="IPR009045">
    <property type="entry name" value="Zn_M74/Hedgehog-like"/>
</dbReference>
<dbReference type="Gene3D" id="3.30.1380.10">
    <property type="match status" value="1"/>
</dbReference>
<dbReference type="PANTHER" id="PTHR34385:SF1">
    <property type="entry name" value="PEPTIDOGLYCAN L-ALANYL-D-GLUTAMATE ENDOPEPTIDASE CWLK"/>
    <property type="match status" value="1"/>
</dbReference>
<dbReference type="AlphaFoldDB" id="A0A6G7XKL5"/>
<reference evidence="3 4" key="1">
    <citation type="submission" date="2020-03" db="EMBL/GenBank/DDBJ databases">
        <title>Leucobacter sp. nov., isolated from beetles.</title>
        <authorList>
            <person name="Hyun D.-W."/>
            <person name="Bae J.-W."/>
        </authorList>
    </citation>
    <scope>NUCLEOTIDE SEQUENCE [LARGE SCALE GENOMIC DNA]</scope>
    <source>
        <strain evidence="3 4">HDW9C</strain>
    </source>
</reference>
<dbReference type="CDD" id="cd14846">
    <property type="entry name" value="Peptidase_M15_like"/>
    <property type="match status" value="1"/>
</dbReference>
<evidence type="ECO:0000313" key="4">
    <source>
        <dbReference type="Proteomes" id="UP000502677"/>
    </source>
</evidence>